<reference evidence="2" key="2">
    <citation type="submission" date="2015-01" db="EMBL/GenBank/DDBJ databases">
        <title>Evolutionary Origins and Diversification of the Mycorrhizal Mutualists.</title>
        <authorList>
            <consortium name="DOE Joint Genome Institute"/>
            <consortium name="Mycorrhizal Genomics Consortium"/>
            <person name="Kohler A."/>
            <person name="Kuo A."/>
            <person name="Nagy L.G."/>
            <person name="Floudas D."/>
            <person name="Copeland A."/>
            <person name="Barry K.W."/>
            <person name="Cichocki N."/>
            <person name="Veneault-Fourrey C."/>
            <person name="LaButti K."/>
            <person name="Lindquist E.A."/>
            <person name="Lipzen A."/>
            <person name="Lundell T."/>
            <person name="Morin E."/>
            <person name="Murat C."/>
            <person name="Riley R."/>
            <person name="Ohm R."/>
            <person name="Sun H."/>
            <person name="Tunlid A."/>
            <person name="Henrissat B."/>
            <person name="Grigoriev I.V."/>
            <person name="Hibbett D.S."/>
            <person name="Martin F."/>
        </authorList>
    </citation>
    <scope>NUCLEOTIDE SEQUENCE [LARGE SCALE GENOMIC DNA]</scope>
    <source>
        <strain evidence="2">LaAM-08-1</strain>
    </source>
</reference>
<dbReference type="Proteomes" id="UP000054477">
    <property type="component" value="Unassembled WGS sequence"/>
</dbReference>
<dbReference type="HOGENOM" id="CLU_976824_0_0_1"/>
<proteinExistence type="predicted"/>
<accession>A0A0C9XDG2</accession>
<dbReference type="EMBL" id="KN838744">
    <property type="protein sequence ID" value="KIJ95761.1"/>
    <property type="molecule type" value="Genomic_DNA"/>
</dbReference>
<protein>
    <submittedName>
        <fullName evidence="1">Uncharacterized protein</fullName>
    </submittedName>
</protein>
<name>A0A0C9XDG2_9AGAR</name>
<organism evidence="1 2">
    <name type="scientific">Laccaria amethystina LaAM-08-1</name>
    <dbReference type="NCBI Taxonomy" id="1095629"/>
    <lineage>
        <taxon>Eukaryota</taxon>
        <taxon>Fungi</taxon>
        <taxon>Dikarya</taxon>
        <taxon>Basidiomycota</taxon>
        <taxon>Agaricomycotina</taxon>
        <taxon>Agaricomycetes</taxon>
        <taxon>Agaricomycetidae</taxon>
        <taxon>Agaricales</taxon>
        <taxon>Agaricineae</taxon>
        <taxon>Hydnangiaceae</taxon>
        <taxon>Laccaria</taxon>
    </lineage>
</organism>
<keyword evidence="2" id="KW-1185">Reference proteome</keyword>
<dbReference type="AlphaFoldDB" id="A0A0C9XDG2"/>
<evidence type="ECO:0000313" key="1">
    <source>
        <dbReference type="EMBL" id="KIJ95761.1"/>
    </source>
</evidence>
<sequence>MWDLTTEWRARILKGRDKERIGVRHELGTWKFVWPEVAAVFGSVKDEKGNGPQNPRKLAFLAFDETAIEEVKFPIKRLVNEEPRTVSWVRQMTKIQIMMVDIEWYWGGRTVEHEYDGQEKRLAMAAALIREALNTTWLLLWGRISKERWLSAINDDLRRGRSRVMKWALNKARRMAVGWVTWVKLREFEQKTPPRTKDSTACTFAVSERGAAAISVLETLSAAPSRKMSGIRQSLVIVDLRQFPSFQKRSGIFISQRCGVQTMPTDLEENFRRNLPDSSLTGAIM</sequence>
<gene>
    <name evidence="1" type="ORF">K443DRAFT_637844</name>
</gene>
<reference evidence="1 2" key="1">
    <citation type="submission" date="2014-04" db="EMBL/GenBank/DDBJ databases">
        <authorList>
            <consortium name="DOE Joint Genome Institute"/>
            <person name="Kuo A."/>
            <person name="Kohler A."/>
            <person name="Nagy L.G."/>
            <person name="Floudas D."/>
            <person name="Copeland A."/>
            <person name="Barry K.W."/>
            <person name="Cichocki N."/>
            <person name="Veneault-Fourrey C."/>
            <person name="LaButti K."/>
            <person name="Lindquist E.A."/>
            <person name="Lipzen A."/>
            <person name="Lundell T."/>
            <person name="Morin E."/>
            <person name="Murat C."/>
            <person name="Sun H."/>
            <person name="Tunlid A."/>
            <person name="Henrissat B."/>
            <person name="Grigoriev I.V."/>
            <person name="Hibbett D.S."/>
            <person name="Martin F."/>
            <person name="Nordberg H.P."/>
            <person name="Cantor M.N."/>
            <person name="Hua S.X."/>
        </authorList>
    </citation>
    <scope>NUCLEOTIDE SEQUENCE [LARGE SCALE GENOMIC DNA]</scope>
    <source>
        <strain evidence="1 2">LaAM-08-1</strain>
    </source>
</reference>
<evidence type="ECO:0000313" key="2">
    <source>
        <dbReference type="Proteomes" id="UP000054477"/>
    </source>
</evidence>